<keyword evidence="8" id="KW-0997">Cell inner membrane</keyword>
<evidence type="ECO:0000256" key="7">
    <source>
        <dbReference type="ARBA" id="ARBA00023136"/>
    </source>
</evidence>
<organism evidence="10 11">
    <name type="scientific">Aestuariispira insulae</name>
    <dbReference type="NCBI Taxonomy" id="1461337"/>
    <lineage>
        <taxon>Bacteria</taxon>
        <taxon>Pseudomonadati</taxon>
        <taxon>Pseudomonadota</taxon>
        <taxon>Alphaproteobacteria</taxon>
        <taxon>Rhodospirillales</taxon>
        <taxon>Kiloniellaceae</taxon>
        <taxon>Aestuariispira</taxon>
    </lineage>
</organism>
<evidence type="ECO:0000256" key="8">
    <source>
        <dbReference type="RuleBase" id="RU365088"/>
    </source>
</evidence>
<dbReference type="OrthoDB" id="9800416at2"/>
<dbReference type="Gene3D" id="1.20.1720.10">
    <property type="entry name" value="Multidrug resistance protein D"/>
    <property type="match status" value="1"/>
</dbReference>
<evidence type="ECO:0000256" key="5">
    <source>
        <dbReference type="ARBA" id="ARBA00022692"/>
    </source>
</evidence>
<sequence length="403" mass="42556">MTEAVRKRPRLFFLTVIAAAGPLAMNILNPAMPIIETDFQTSYEVAGLTLTLYLLALGVSQLFVGSLSDRFGRRPIVLIGMLLFILGSLFCYMATSIEFLIFGRIIQAAGGCTGLVMGRTMVRDMYGTEKAASMLAYMVMIMVVVPLIATPLGGFLTDRSGWQANMILAGIYGIFAFALSVKWLHETHFNLQPMTGLFQMFSGFGSLIVNPRFTHNAFQTAFSSAAFFAFVAGAPKAMQDMGESPTTFGLYFAVAGFFYMAGNFITGRKSESWGPSRLVLFGTLSAFSGGLHLLACLLTGTLTPITLFTGMAIVAFGNGLSLPSGTAGAVSADLNRIGAAAGLSGFLQIGGGALASALVAKLMALTGGPDPLIYAMTLSVTVALAISLAGQSYEKRLATRASA</sequence>
<dbReference type="PANTHER" id="PTHR43124">
    <property type="entry name" value="PURINE EFFLUX PUMP PBUE"/>
    <property type="match status" value="1"/>
</dbReference>
<evidence type="ECO:0000256" key="2">
    <source>
        <dbReference type="ARBA" id="ARBA00006236"/>
    </source>
</evidence>
<protein>
    <recommendedName>
        <fullName evidence="8">Bcr/CflA family efflux transporter</fullName>
    </recommendedName>
</protein>
<dbReference type="NCBIfam" id="TIGR00710">
    <property type="entry name" value="efflux_Bcr_CflA"/>
    <property type="match status" value="1"/>
</dbReference>
<gene>
    <name evidence="10" type="ORF">DFP90_101144</name>
</gene>
<dbReference type="CDD" id="cd17320">
    <property type="entry name" value="MFS_MdfA_MDR_like"/>
    <property type="match status" value="1"/>
</dbReference>
<dbReference type="PANTHER" id="PTHR43124:SF3">
    <property type="entry name" value="CHLORAMPHENICOL EFFLUX PUMP RV0191"/>
    <property type="match status" value="1"/>
</dbReference>
<feature type="transmembrane region" description="Helical" evidence="8">
    <location>
        <begin position="337"/>
        <end position="360"/>
    </location>
</feature>
<feature type="transmembrane region" description="Helical" evidence="8">
    <location>
        <begin position="248"/>
        <end position="266"/>
    </location>
</feature>
<keyword evidence="11" id="KW-1185">Reference proteome</keyword>
<reference evidence="10 11" key="1">
    <citation type="submission" date="2018-07" db="EMBL/GenBank/DDBJ databases">
        <title>Genomic Encyclopedia of Type Strains, Phase III (KMG-III): the genomes of soil and plant-associated and newly described type strains.</title>
        <authorList>
            <person name="Whitman W."/>
        </authorList>
    </citation>
    <scope>NUCLEOTIDE SEQUENCE [LARGE SCALE GENOMIC DNA]</scope>
    <source>
        <strain evidence="10 11">CECT 8488</strain>
    </source>
</reference>
<comment type="subcellular location">
    <subcellularLocation>
        <location evidence="8">Cell inner membrane</location>
        <topology evidence="8">Multi-pass membrane protein</topology>
    </subcellularLocation>
    <subcellularLocation>
        <location evidence="1">Cell membrane</location>
        <topology evidence="1">Multi-pass membrane protein</topology>
    </subcellularLocation>
</comment>
<feature type="transmembrane region" description="Helical" evidence="8">
    <location>
        <begin position="134"/>
        <end position="156"/>
    </location>
</feature>
<dbReference type="Proteomes" id="UP000256845">
    <property type="component" value="Unassembled WGS sequence"/>
</dbReference>
<feature type="transmembrane region" description="Helical" evidence="8">
    <location>
        <begin position="101"/>
        <end position="122"/>
    </location>
</feature>
<keyword evidence="3 8" id="KW-0813">Transport</keyword>
<comment type="caution">
    <text evidence="10">The sequence shown here is derived from an EMBL/GenBank/DDBJ whole genome shotgun (WGS) entry which is preliminary data.</text>
</comment>
<feature type="transmembrane region" description="Helical" evidence="8">
    <location>
        <begin position="45"/>
        <end position="64"/>
    </location>
</feature>
<keyword evidence="6 8" id="KW-1133">Transmembrane helix</keyword>
<feature type="domain" description="Major facilitator superfamily (MFS) profile" evidence="9">
    <location>
        <begin position="10"/>
        <end position="393"/>
    </location>
</feature>
<evidence type="ECO:0000256" key="3">
    <source>
        <dbReference type="ARBA" id="ARBA00022448"/>
    </source>
</evidence>
<dbReference type="GO" id="GO:1990961">
    <property type="term" value="P:xenobiotic detoxification by transmembrane export across the plasma membrane"/>
    <property type="evidence" value="ECO:0007669"/>
    <property type="project" value="InterPro"/>
</dbReference>
<keyword evidence="7 8" id="KW-0472">Membrane</keyword>
<dbReference type="InterPro" id="IPR020846">
    <property type="entry name" value="MFS_dom"/>
</dbReference>
<evidence type="ECO:0000259" key="9">
    <source>
        <dbReference type="PROSITE" id="PS50850"/>
    </source>
</evidence>
<dbReference type="EMBL" id="QRDW01000001">
    <property type="protein sequence ID" value="RED53357.1"/>
    <property type="molecule type" value="Genomic_DNA"/>
</dbReference>
<evidence type="ECO:0000256" key="1">
    <source>
        <dbReference type="ARBA" id="ARBA00004651"/>
    </source>
</evidence>
<feature type="transmembrane region" description="Helical" evidence="8">
    <location>
        <begin position="278"/>
        <end position="301"/>
    </location>
</feature>
<evidence type="ECO:0000313" key="10">
    <source>
        <dbReference type="EMBL" id="RED53357.1"/>
    </source>
</evidence>
<feature type="transmembrane region" description="Helical" evidence="8">
    <location>
        <begin position="162"/>
        <end position="184"/>
    </location>
</feature>
<dbReference type="RefSeq" id="WP_115934510.1">
    <property type="nucleotide sequence ID" value="NZ_QRDW01000001.1"/>
</dbReference>
<accession>A0A3D9HV69</accession>
<dbReference type="SUPFAM" id="SSF103473">
    <property type="entry name" value="MFS general substrate transporter"/>
    <property type="match status" value="1"/>
</dbReference>
<dbReference type="GO" id="GO:0042910">
    <property type="term" value="F:xenobiotic transmembrane transporter activity"/>
    <property type="evidence" value="ECO:0007669"/>
    <property type="project" value="InterPro"/>
</dbReference>
<feature type="transmembrane region" description="Helical" evidence="8">
    <location>
        <begin position="12"/>
        <end position="33"/>
    </location>
</feature>
<dbReference type="InterPro" id="IPR050189">
    <property type="entry name" value="MFS_Efflux_Transporters"/>
</dbReference>
<dbReference type="InterPro" id="IPR011701">
    <property type="entry name" value="MFS"/>
</dbReference>
<dbReference type="Pfam" id="PF07690">
    <property type="entry name" value="MFS_1"/>
    <property type="match status" value="1"/>
</dbReference>
<comment type="caution">
    <text evidence="8">Lacks conserved residue(s) required for the propagation of feature annotation.</text>
</comment>
<comment type="similarity">
    <text evidence="2 8">Belongs to the major facilitator superfamily. Bcr/CmlA family.</text>
</comment>
<dbReference type="PROSITE" id="PS50850">
    <property type="entry name" value="MFS"/>
    <property type="match status" value="1"/>
</dbReference>
<evidence type="ECO:0000256" key="4">
    <source>
        <dbReference type="ARBA" id="ARBA00022475"/>
    </source>
</evidence>
<keyword evidence="5 8" id="KW-0812">Transmembrane</keyword>
<feature type="transmembrane region" description="Helical" evidence="8">
    <location>
        <begin position="372"/>
        <end position="390"/>
    </location>
</feature>
<proteinExistence type="inferred from homology"/>
<dbReference type="InterPro" id="IPR036259">
    <property type="entry name" value="MFS_trans_sf"/>
</dbReference>
<name>A0A3D9HV69_9PROT</name>
<feature type="transmembrane region" description="Helical" evidence="8">
    <location>
        <begin position="307"/>
        <end position="330"/>
    </location>
</feature>
<dbReference type="AlphaFoldDB" id="A0A3D9HV69"/>
<evidence type="ECO:0000256" key="6">
    <source>
        <dbReference type="ARBA" id="ARBA00022989"/>
    </source>
</evidence>
<keyword evidence="4" id="KW-1003">Cell membrane</keyword>
<feature type="transmembrane region" description="Helical" evidence="8">
    <location>
        <begin position="76"/>
        <end position="95"/>
    </location>
</feature>
<dbReference type="GO" id="GO:0005886">
    <property type="term" value="C:plasma membrane"/>
    <property type="evidence" value="ECO:0007669"/>
    <property type="project" value="UniProtKB-SubCell"/>
</dbReference>
<evidence type="ECO:0000313" key="11">
    <source>
        <dbReference type="Proteomes" id="UP000256845"/>
    </source>
</evidence>
<dbReference type="InterPro" id="IPR004812">
    <property type="entry name" value="Efflux_drug-R_Bcr/CmlA"/>
</dbReference>